<dbReference type="SUPFAM" id="SSF55781">
    <property type="entry name" value="GAF domain-like"/>
    <property type="match status" value="1"/>
</dbReference>
<dbReference type="InterPro" id="IPR003018">
    <property type="entry name" value="GAF"/>
</dbReference>
<dbReference type="InterPro" id="IPR029016">
    <property type="entry name" value="GAF-like_dom_sf"/>
</dbReference>
<feature type="domain" description="GAF" evidence="1">
    <location>
        <begin position="7"/>
        <end position="133"/>
    </location>
</feature>
<evidence type="ECO:0000313" key="2">
    <source>
        <dbReference type="EMBL" id="GGA30252.1"/>
    </source>
</evidence>
<protein>
    <recommendedName>
        <fullName evidence="1">GAF domain-containing protein</fullName>
    </recommendedName>
</protein>
<dbReference type="Gene3D" id="3.30.450.40">
    <property type="match status" value="1"/>
</dbReference>
<reference evidence="3" key="1">
    <citation type="journal article" date="2019" name="Int. J. Syst. Evol. Microbiol.">
        <title>The Global Catalogue of Microorganisms (GCM) 10K type strain sequencing project: providing services to taxonomists for standard genome sequencing and annotation.</title>
        <authorList>
            <consortium name="The Broad Institute Genomics Platform"/>
            <consortium name="The Broad Institute Genome Sequencing Center for Infectious Disease"/>
            <person name="Wu L."/>
            <person name="Ma J."/>
        </authorList>
    </citation>
    <scope>NUCLEOTIDE SEQUENCE [LARGE SCALE GENOMIC DNA]</scope>
    <source>
        <strain evidence="3">CGMCC 1.15044</strain>
    </source>
</reference>
<dbReference type="RefSeq" id="WP_094092819.1">
    <property type="nucleotide sequence ID" value="NZ_BMHF01000003.1"/>
</dbReference>
<accession>A0ABQ1FUM9</accession>
<dbReference type="EMBL" id="BMHF01000003">
    <property type="protein sequence ID" value="GGA30252.1"/>
    <property type="molecule type" value="Genomic_DNA"/>
</dbReference>
<sequence>MNTKVAFQRDLDMARATLGFDFMALALVESAEHNYIIKWKYVSGNKNERYKRIVLQSGKGIAGMVFKIGKPLLIPSIEQEVGPGSLFNYPIAQSEDLKSVGAVPLWNEERVEGVLLGAFRGDKQVTDELLQAMVDLTRTSFKESTEKEMI</sequence>
<evidence type="ECO:0000313" key="3">
    <source>
        <dbReference type="Proteomes" id="UP000609323"/>
    </source>
</evidence>
<dbReference type="Proteomes" id="UP000609323">
    <property type="component" value="Unassembled WGS sequence"/>
</dbReference>
<proteinExistence type="predicted"/>
<dbReference type="Pfam" id="PF01590">
    <property type="entry name" value="GAF"/>
    <property type="match status" value="1"/>
</dbReference>
<name>A0ABQ1FUM9_9BACL</name>
<gene>
    <name evidence="2" type="ORF">GCM10010917_14220</name>
</gene>
<organism evidence="2 3">
    <name type="scientific">Paenibacillus physcomitrellae</name>
    <dbReference type="NCBI Taxonomy" id="1619311"/>
    <lineage>
        <taxon>Bacteria</taxon>
        <taxon>Bacillati</taxon>
        <taxon>Bacillota</taxon>
        <taxon>Bacilli</taxon>
        <taxon>Bacillales</taxon>
        <taxon>Paenibacillaceae</taxon>
        <taxon>Paenibacillus</taxon>
    </lineage>
</organism>
<keyword evidence="3" id="KW-1185">Reference proteome</keyword>
<evidence type="ECO:0000259" key="1">
    <source>
        <dbReference type="Pfam" id="PF01590"/>
    </source>
</evidence>
<comment type="caution">
    <text evidence="2">The sequence shown here is derived from an EMBL/GenBank/DDBJ whole genome shotgun (WGS) entry which is preliminary data.</text>
</comment>